<dbReference type="OrthoDB" id="441444at2759"/>
<dbReference type="GO" id="GO:0005840">
    <property type="term" value="C:ribosome"/>
    <property type="evidence" value="ECO:0007669"/>
    <property type="project" value="UniProtKB-KW"/>
</dbReference>
<keyword evidence="6" id="KW-1185">Reference proteome</keyword>
<dbReference type="GO" id="GO:1990904">
    <property type="term" value="C:ribonucleoprotein complex"/>
    <property type="evidence" value="ECO:0007669"/>
    <property type="project" value="UniProtKB-KW"/>
</dbReference>
<dbReference type="AlphaFoldDB" id="A0A9P3G944"/>
<keyword evidence="3 4" id="KW-0687">Ribonucleoprotein</keyword>
<evidence type="ECO:0000256" key="1">
    <source>
        <dbReference type="ARBA" id="ARBA00008434"/>
    </source>
</evidence>
<dbReference type="InterPro" id="IPR009068">
    <property type="entry name" value="uS15_NS1_RNA-bd_sf"/>
</dbReference>
<dbReference type="GO" id="GO:0005737">
    <property type="term" value="C:cytoplasm"/>
    <property type="evidence" value="ECO:0007669"/>
    <property type="project" value="UniProtKB-ARBA"/>
</dbReference>
<dbReference type="EMBL" id="BPQB01000013">
    <property type="protein sequence ID" value="GJE89659.1"/>
    <property type="molecule type" value="Genomic_DNA"/>
</dbReference>
<comment type="similarity">
    <text evidence="1 4">Belongs to the universal ribosomal protein uS15 family.</text>
</comment>
<dbReference type="PROSITE" id="PS00362">
    <property type="entry name" value="RIBOSOMAL_S15"/>
    <property type="match status" value="1"/>
</dbReference>
<dbReference type="NCBIfam" id="TIGR00952">
    <property type="entry name" value="S15_bact"/>
    <property type="match status" value="1"/>
</dbReference>
<sequence length="284" mass="31697">MLSARFAQSSRLVASTSTAPAAAAAFHSSAVAHAKVKTRKEANIRSRDERARKEALNRPHVVLGYRPGDEAKWKNCDLAKILVTEKDIQNMAPIPDTVPDNAQEVVIPEFFNYGLKEKERERLFETLPVLTAEAHVKNVLATAGHLLPQEMVPVAENAQREGEAAQLYKAQLLARVVDLRNANARGIAYENRQRCVAAFSEPSKPNDTGRPEVQAAILTMRIRNVWDHLMASKKDIAGRRSLRTLVHQRAKVLKYLKRLDQDRYEAVLDRLGLEPGAVEGELTI</sequence>
<dbReference type="HAMAP" id="MF_01343_B">
    <property type="entry name" value="Ribosomal_uS15_B"/>
    <property type="match status" value="1"/>
</dbReference>
<dbReference type="InterPro" id="IPR000589">
    <property type="entry name" value="Ribosomal_uS15"/>
</dbReference>
<accession>A0A9P3G944</accession>
<evidence type="ECO:0000256" key="2">
    <source>
        <dbReference type="ARBA" id="ARBA00022980"/>
    </source>
</evidence>
<dbReference type="InterPro" id="IPR005290">
    <property type="entry name" value="Ribosomal_uS15_bac-type"/>
</dbReference>
<comment type="caution">
    <text evidence="5">The sequence shown here is derived from an EMBL/GenBank/DDBJ whole genome shotgun (WGS) entry which is preliminary data.</text>
</comment>
<dbReference type="Pfam" id="PF00312">
    <property type="entry name" value="Ribosomal_S15"/>
    <property type="match status" value="1"/>
</dbReference>
<name>A0A9P3G944_9APHY</name>
<dbReference type="Proteomes" id="UP000703269">
    <property type="component" value="Unassembled WGS sequence"/>
</dbReference>
<dbReference type="PANTHER" id="PTHR23321:SF26">
    <property type="entry name" value="SMALL RIBOSOMAL SUBUNIT PROTEIN US15M"/>
    <property type="match status" value="1"/>
</dbReference>
<gene>
    <name evidence="5" type="ORF">PsYK624_057650</name>
</gene>
<dbReference type="GO" id="GO:0006412">
    <property type="term" value="P:translation"/>
    <property type="evidence" value="ECO:0007669"/>
    <property type="project" value="InterPro"/>
</dbReference>
<dbReference type="Gene3D" id="1.10.287.10">
    <property type="entry name" value="S15/NS1, RNA-binding"/>
    <property type="match status" value="1"/>
</dbReference>
<dbReference type="SUPFAM" id="SSF47060">
    <property type="entry name" value="S15/NS1 RNA-binding domain"/>
    <property type="match status" value="1"/>
</dbReference>
<evidence type="ECO:0000256" key="3">
    <source>
        <dbReference type="ARBA" id="ARBA00023274"/>
    </source>
</evidence>
<proteinExistence type="inferred from homology"/>
<protein>
    <submittedName>
        <fullName evidence="5">30S ribosomal protein S15</fullName>
    </submittedName>
</protein>
<evidence type="ECO:0000313" key="5">
    <source>
        <dbReference type="EMBL" id="GJE89659.1"/>
    </source>
</evidence>
<dbReference type="CDD" id="cd00353">
    <property type="entry name" value="Ribosomal_S15p_S13e"/>
    <property type="match status" value="1"/>
</dbReference>
<evidence type="ECO:0000313" key="6">
    <source>
        <dbReference type="Proteomes" id="UP000703269"/>
    </source>
</evidence>
<keyword evidence="2 4" id="KW-0689">Ribosomal protein</keyword>
<organism evidence="5 6">
    <name type="scientific">Phanerochaete sordida</name>
    <dbReference type="NCBI Taxonomy" id="48140"/>
    <lineage>
        <taxon>Eukaryota</taxon>
        <taxon>Fungi</taxon>
        <taxon>Dikarya</taxon>
        <taxon>Basidiomycota</taxon>
        <taxon>Agaricomycotina</taxon>
        <taxon>Agaricomycetes</taxon>
        <taxon>Polyporales</taxon>
        <taxon>Phanerochaetaceae</taxon>
        <taxon>Phanerochaete</taxon>
    </lineage>
</organism>
<dbReference type="SMART" id="SM01387">
    <property type="entry name" value="Ribosomal_S15"/>
    <property type="match status" value="1"/>
</dbReference>
<dbReference type="PANTHER" id="PTHR23321">
    <property type="entry name" value="RIBOSOMAL PROTEIN S15, BACTERIAL AND ORGANELLAR"/>
    <property type="match status" value="1"/>
</dbReference>
<reference evidence="5 6" key="1">
    <citation type="submission" date="2021-08" db="EMBL/GenBank/DDBJ databases">
        <title>Draft Genome Sequence of Phanerochaete sordida strain YK-624.</title>
        <authorList>
            <person name="Mori T."/>
            <person name="Dohra H."/>
            <person name="Suzuki T."/>
            <person name="Kawagishi H."/>
            <person name="Hirai H."/>
        </authorList>
    </citation>
    <scope>NUCLEOTIDE SEQUENCE [LARGE SCALE GENOMIC DNA]</scope>
    <source>
        <strain evidence="5 6">YK-624</strain>
    </source>
</reference>
<dbReference type="GO" id="GO:0003735">
    <property type="term" value="F:structural constituent of ribosome"/>
    <property type="evidence" value="ECO:0007669"/>
    <property type="project" value="InterPro"/>
</dbReference>
<evidence type="ECO:0000256" key="4">
    <source>
        <dbReference type="RuleBase" id="RU003919"/>
    </source>
</evidence>